<evidence type="ECO:0000313" key="2">
    <source>
        <dbReference type="EMBL" id="PKK79394.1"/>
    </source>
</evidence>
<dbReference type="Proteomes" id="UP000233469">
    <property type="component" value="Unassembled WGS sequence"/>
</dbReference>
<evidence type="ECO:0000256" key="1">
    <source>
        <dbReference type="SAM" id="MobiDB-lite"/>
    </source>
</evidence>
<accession>A0A2N1NZS6</accession>
<evidence type="ECO:0000313" key="3">
    <source>
        <dbReference type="Proteomes" id="UP000233469"/>
    </source>
</evidence>
<dbReference type="AlphaFoldDB" id="A0A2N1NZS6"/>
<dbReference type="VEuPathDB" id="FungiDB:RhiirA1_469800"/>
<organism evidence="2 3">
    <name type="scientific">Rhizophagus irregularis</name>
    <dbReference type="NCBI Taxonomy" id="588596"/>
    <lineage>
        <taxon>Eukaryota</taxon>
        <taxon>Fungi</taxon>
        <taxon>Fungi incertae sedis</taxon>
        <taxon>Mucoromycota</taxon>
        <taxon>Glomeromycotina</taxon>
        <taxon>Glomeromycetes</taxon>
        <taxon>Glomerales</taxon>
        <taxon>Glomeraceae</taxon>
        <taxon>Rhizophagus</taxon>
    </lineage>
</organism>
<dbReference type="EMBL" id="LLXL01000047">
    <property type="protein sequence ID" value="PKK79394.1"/>
    <property type="molecule type" value="Genomic_DNA"/>
</dbReference>
<comment type="caution">
    <text evidence="2">The sequence shown here is derived from an EMBL/GenBank/DDBJ whole genome shotgun (WGS) entry which is preliminary data.</text>
</comment>
<reference evidence="2 3" key="1">
    <citation type="submission" date="2016-04" db="EMBL/GenBank/DDBJ databases">
        <title>Genome analyses suggest a sexual origin of heterokaryosis in a supposedly ancient asexual fungus.</title>
        <authorList>
            <person name="Ropars J."/>
            <person name="Sedzielewska K."/>
            <person name="Noel J."/>
            <person name="Charron P."/>
            <person name="Farinelli L."/>
            <person name="Marton T."/>
            <person name="Kruger M."/>
            <person name="Pelin A."/>
            <person name="Brachmann A."/>
            <person name="Corradi N."/>
        </authorList>
    </citation>
    <scope>NUCLEOTIDE SEQUENCE [LARGE SCALE GENOMIC DNA]</scope>
    <source>
        <strain evidence="2 3">C2</strain>
    </source>
</reference>
<feature type="compositionally biased region" description="Polar residues" evidence="1">
    <location>
        <begin position="11"/>
        <end position="20"/>
    </location>
</feature>
<gene>
    <name evidence="2" type="ORF">RhiirC2_769193</name>
</gene>
<dbReference type="VEuPathDB" id="FungiDB:FUN_002720"/>
<name>A0A2N1NZS6_9GLOM</name>
<feature type="region of interest" description="Disordered" evidence="1">
    <location>
        <begin position="1"/>
        <end position="20"/>
    </location>
</feature>
<proteinExistence type="predicted"/>
<sequence length="197" mass="23146">MSGHQIYKDNNACSQNPQRQQCPEDSKIFKIIRTRMSSNYKNKNVLKLTRAMVFSNLQGQQCPQYLQGQRCPQYYEVKHVLNSQGQQCPQDYEDNNVLKIMRTNMSSKFTRTTMFSDKYVLKIYKDSNVLKITRTKISSKFTRTAMSSRLRGQKCPQNLQGQQCPQDYEDKNLLKIYKDNNALKIMRTKMSSNLLRQ</sequence>
<reference evidence="2 3" key="2">
    <citation type="submission" date="2017-10" db="EMBL/GenBank/DDBJ databases">
        <title>Extensive intraspecific genome diversity in a model arbuscular mycorrhizal fungus.</title>
        <authorList>
            <person name="Chen E.C.H."/>
            <person name="Morin E."/>
            <person name="Baudet D."/>
            <person name="Noel J."/>
            <person name="Ndikumana S."/>
            <person name="Charron P."/>
            <person name="St-Onge C."/>
            <person name="Giorgi J."/>
            <person name="Grigoriev I.V."/>
            <person name="Roux C."/>
            <person name="Martin F.M."/>
            <person name="Corradi N."/>
        </authorList>
    </citation>
    <scope>NUCLEOTIDE SEQUENCE [LARGE SCALE GENOMIC DNA]</scope>
    <source>
        <strain evidence="2 3">C2</strain>
    </source>
</reference>
<protein>
    <submittedName>
        <fullName evidence="2">Uncharacterized protein</fullName>
    </submittedName>
</protein>